<evidence type="ECO:0000313" key="2">
    <source>
        <dbReference type="EMBL" id="OQE10530.1"/>
    </source>
</evidence>
<dbReference type="EMBL" id="MDYP01000004">
    <property type="protein sequence ID" value="OQE10530.1"/>
    <property type="molecule type" value="Genomic_DNA"/>
</dbReference>
<dbReference type="AlphaFoldDB" id="A0A1V6S9U6"/>
<gene>
    <name evidence="2" type="ORF">PENVUL_c004G06252</name>
</gene>
<keyword evidence="3" id="KW-1185">Reference proteome</keyword>
<comment type="caution">
    <text evidence="2">The sequence shown here is derived from an EMBL/GenBank/DDBJ whole genome shotgun (WGS) entry which is preliminary data.</text>
</comment>
<dbReference type="Proteomes" id="UP000191518">
    <property type="component" value="Unassembled WGS sequence"/>
</dbReference>
<sequence>MAAFGANNSFFACNDRGQCSSGACAGQSCEWNPAKPDSKSKRADDDDGDPMDVDSSQNCISAIPAMMYNCKYFPDMTLSGRSLPGVCQNIMKYFTQAGLGSGPFSATFSLEGQSENGTNRQAVCGRKSGHKYSITDESGKQVEYEGTKSYTFHLFNSDSATGPTGTAYEVFNHKLLSGDGTQDKIDQIVGAIKLMGNSNYRVISYNAWCLNDASTRPHPLWGGLMRVSKCTVVFDNGIASAKIQRSKQPTQEEIFNITSVKIPEDAEVVEIELPLR</sequence>
<evidence type="ECO:0000313" key="3">
    <source>
        <dbReference type="Proteomes" id="UP000191518"/>
    </source>
</evidence>
<feature type="region of interest" description="Disordered" evidence="1">
    <location>
        <begin position="30"/>
        <end position="55"/>
    </location>
</feature>
<evidence type="ECO:0000256" key="1">
    <source>
        <dbReference type="SAM" id="MobiDB-lite"/>
    </source>
</evidence>
<protein>
    <submittedName>
        <fullName evidence="2">Uncharacterized protein</fullName>
    </submittedName>
</protein>
<name>A0A1V6S9U6_9EURO</name>
<accession>A0A1V6S9U6</accession>
<organism evidence="2 3">
    <name type="scientific">Penicillium vulpinum</name>
    <dbReference type="NCBI Taxonomy" id="29845"/>
    <lineage>
        <taxon>Eukaryota</taxon>
        <taxon>Fungi</taxon>
        <taxon>Dikarya</taxon>
        <taxon>Ascomycota</taxon>
        <taxon>Pezizomycotina</taxon>
        <taxon>Eurotiomycetes</taxon>
        <taxon>Eurotiomycetidae</taxon>
        <taxon>Eurotiales</taxon>
        <taxon>Aspergillaceae</taxon>
        <taxon>Penicillium</taxon>
    </lineage>
</organism>
<proteinExistence type="predicted"/>
<reference evidence="3" key="1">
    <citation type="journal article" date="2017" name="Nat. Microbiol.">
        <title>Global analysis of biosynthetic gene clusters reveals vast potential of secondary metabolite production in Penicillium species.</title>
        <authorList>
            <person name="Nielsen J.C."/>
            <person name="Grijseels S."/>
            <person name="Prigent S."/>
            <person name="Ji B."/>
            <person name="Dainat J."/>
            <person name="Nielsen K.F."/>
            <person name="Frisvad J.C."/>
            <person name="Workman M."/>
            <person name="Nielsen J."/>
        </authorList>
    </citation>
    <scope>NUCLEOTIDE SEQUENCE [LARGE SCALE GENOMIC DNA]</scope>
    <source>
        <strain evidence="3">IBT 29486</strain>
    </source>
</reference>